<comment type="similarity">
    <text evidence="4 15">Belongs to the BRE1 family.</text>
</comment>
<dbReference type="AlphaFoldDB" id="A0AAD6BYC8"/>
<dbReference type="GeneID" id="81603513"/>
<comment type="caution">
    <text evidence="19">The sequence shown here is derived from an EMBL/GenBank/DDBJ whole genome shotgun (WGS) entry which is preliminary data.</text>
</comment>
<dbReference type="Proteomes" id="UP001213681">
    <property type="component" value="Unassembled WGS sequence"/>
</dbReference>
<dbReference type="Pfam" id="PF13923">
    <property type="entry name" value="zf-C3HC4_2"/>
    <property type="match status" value="1"/>
</dbReference>
<name>A0AAD6BYC8_9EURO</name>
<dbReference type="GO" id="GO:0006325">
    <property type="term" value="P:chromatin organization"/>
    <property type="evidence" value="ECO:0007669"/>
    <property type="project" value="UniProtKB-KW"/>
</dbReference>
<evidence type="ECO:0000256" key="13">
    <source>
        <dbReference type="ARBA" id="ARBA00059679"/>
    </source>
</evidence>
<dbReference type="EMBL" id="JAPVEA010000008">
    <property type="protein sequence ID" value="KAJ5438890.1"/>
    <property type="molecule type" value="Genomic_DNA"/>
</dbReference>
<feature type="coiled-coil region" evidence="16">
    <location>
        <begin position="48"/>
        <end position="75"/>
    </location>
</feature>
<dbReference type="CDD" id="cd16499">
    <property type="entry name" value="RING-HC_Bre1-like"/>
    <property type="match status" value="1"/>
</dbReference>
<keyword evidence="12 15" id="KW-0539">Nucleus</keyword>
<dbReference type="GO" id="GO:0005634">
    <property type="term" value="C:nucleus"/>
    <property type="evidence" value="ECO:0007669"/>
    <property type="project" value="UniProtKB-SubCell"/>
</dbReference>
<evidence type="ECO:0000256" key="17">
    <source>
        <dbReference type="SAM" id="MobiDB-lite"/>
    </source>
</evidence>
<feature type="region of interest" description="Disordered" evidence="17">
    <location>
        <begin position="1"/>
        <end position="40"/>
    </location>
</feature>
<evidence type="ECO:0000259" key="18">
    <source>
        <dbReference type="PROSITE" id="PS50089"/>
    </source>
</evidence>
<evidence type="ECO:0000256" key="9">
    <source>
        <dbReference type="ARBA" id="ARBA00022833"/>
    </source>
</evidence>
<evidence type="ECO:0000256" key="8">
    <source>
        <dbReference type="ARBA" id="ARBA00022786"/>
    </source>
</evidence>
<proteinExistence type="inferred from homology"/>
<evidence type="ECO:0000256" key="6">
    <source>
        <dbReference type="ARBA" id="ARBA00022723"/>
    </source>
</evidence>
<sequence>MEDRKRPAAENNESAPPLKKQATTVNGGNKPHPDTDMPWKDDLERFQKDAILRQMQEYKREKAGLESRLERMSKAAAHHDNHLRAIDAWFRQLIDEVKTILGASQEAIKGQFFYPSTKYGPLGDARLTRPIEPVFKSSLQFEDVEEFESHLKSRTDDIREIISYFHSRMASLSPDVTQLQDQLAKKLAEEKVTIARLEQTVAEKLQLEESLEAASLRYMVAEKKLDRARSMTVAKLEKQYMMGGQRPSSESAQSKREESSPANGGTPVGERSAELEETNNKLNAVSERQKEQLQKLEVENAKLLGQITEIKIKSSKLTDDDYAHTDLFKQLRSQYDDVVKRINHLEATNVQLREEAEKYRSERNAYKLQLEEESRATIAEKEAALMRAETDLARIRNTRDELFADQQIRKNAQDQEKTAGTKLQELADAREARITALESEIERLRLQIEGSKTAENVDDIPLEELRSKYTSLERQYSMLNTELASMQTAYKKFSTLASQKVTDFGALEEKVARLTAEKSKADQKYFAAMKSKEARDVEVRTLRMQNSKTSDIVSQLKESEAATRSLLSNLDKQVNETKEALNSALEKHRVTQQQLTESNIAAEGLRNHISELKALSASKDTTLSNTSTALRQAETEIAGLKQSLSDTKKSLDNWKNKSLGNNSSEYEMLRTLALCTVCRRNFKNTVIKTCGHVFCKDCVEERLTSRSRKCPNCNRSFGSNDHMHITL</sequence>
<dbReference type="EC" id="2.3.2.27" evidence="15"/>
<comment type="function">
    <text evidence="13">E3 ubiquitin-protein ligase that mediates monoubiquitination of histone H2B to form H2BK123ub1. H2BK123ub1 gives a specific tag for epigenetic transcriptional activation and is also a prerequisite for H3K4me and H3K79me formation.</text>
</comment>
<evidence type="ECO:0000313" key="20">
    <source>
        <dbReference type="Proteomes" id="UP001213681"/>
    </source>
</evidence>
<keyword evidence="10 15" id="KW-0156">Chromatin regulator</keyword>
<dbReference type="PANTHER" id="PTHR23163">
    <property type="entry name" value="RING FINGER PROTEIN-RELATED"/>
    <property type="match status" value="1"/>
</dbReference>
<dbReference type="GO" id="GO:0033503">
    <property type="term" value="C:HULC complex"/>
    <property type="evidence" value="ECO:0007669"/>
    <property type="project" value="TreeGrafter"/>
</dbReference>
<dbReference type="InterPro" id="IPR013956">
    <property type="entry name" value="E3_ubiquit_lig_Bre1"/>
</dbReference>
<keyword evidence="7 14" id="KW-0863">Zinc-finger</keyword>
<reference evidence="19" key="1">
    <citation type="submission" date="2022-12" db="EMBL/GenBank/DDBJ databases">
        <authorList>
            <person name="Petersen C."/>
        </authorList>
    </citation>
    <scope>NUCLEOTIDE SEQUENCE</scope>
    <source>
        <strain evidence="19">IBT 16125</strain>
    </source>
</reference>
<dbReference type="PROSITE" id="PS00518">
    <property type="entry name" value="ZF_RING_1"/>
    <property type="match status" value="1"/>
</dbReference>
<dbReference type="InterPro" id="IPR013083">
    <property type="entry name" value="Znf_RING/FYVE/PHD"/>
</dbReference>
<reference evidence="19" key="2">
    <citation type="journal article" date="2023" name="IMA Fungus">
        <title>Comparative genomic study of the Penicillium genus elucidates a diverse pangenome and 15 lateral gene transfer events.</title>
        <authorList>
            <person name="Petersen C."/>
            <person name="Sorensen T."/>
            <person name="Nielsen M.R."/>
            <person name="Sondergaard T.E."/>
            <person name="Sorensen J.L."/>
            <person name="Fitzpatrick D.A."/>
            <person name="Frisvad J.C."/>
            <person name="Nielsen K.L."/>
        </authorList>
    </citation>
    <scope>NUCLEOTIDE SEQUENCE</scope>
    <source>
        <strain evidence="19">IBT 16125</strain>
    </source>
</reference>
<evidence type="ECO:0000256" key="10">
    <source>
        <dbReference type="ARBA" id="ARBA00022853"/>
    </source>
</evidence>
<organism evidence="19 20">
    <name type="scientific">Penicillium daleae</name>
    <dbReference type="NCBI Taxonomy" id="63821"/>
    <lineage>
        <taxon>Eukaryota</taxon>
        <taxon>Fungi</taxon>
        <taxon>Dikarya</taxon>
        <taxon>Ascomycota</taxon>
        <taxon>Pezizomycotina</taxon>
        <taxon>Eurotiomycetes</taxon>
        <taxon>Eurotiomycetidae</taxon>
        <taxon>Eurotiales</taxon>
        <taxon>Aspergillaceae</taxon>
        <taxon>Penicillium</taxon>
    </lineage>
</organism>
<dbReference type="PROSITE" id="PS50089">
    <property type="entry name" value="ZF_RING_2"/>
    <property type="match status" value="1"/>
</dbReference>
<keyword evidence="20" id="KW-1185">Reference proteome</keyword>
<dbReference type="GO" id="GO:0016567">
    <property type="term" value="P:protein ubiquitination"/>
    <property type="evidence" value="ECO:0007669"/>
    <property type="project" value="UniProtKB-UniRule"/>
</dbReference>
<comment type="subcellular location">
    <subcellularLocation>
        <location evidence="2 15">Nucleus</location>
    </subcellularLocation>
</comment>
<evidence type="ECO:0000256" key="5">
    <source>
        <dbReference type="ARBA" id="ARBA00022679"/>
    </source>
</evidence>
<dbReference type="InterPro" id="IPR001841">
    <property type="entry name" value="Znf_RING"/>
</dbReference>
<evidence type="ECO:0000256" key="11">
    <source>
        <dbReference type="ARBA" id="ARBA00023054"/>
    </source>
</evidence>
<dbReference type="SUPFAM" id="SSF57850">
    <property type="entry name" value="RING/U-box"/>
    <property type="match status" value="1"/>
</dbReference>
<keyword evidence="11 15" id="KW-0175">Coiled coil</keyword>
<keyword evidence="6 15" id="KW-0479">Metal-binding</keyword>
<feature type="compositionally biased region" description="Basic and acidic residues" evidence="17">
    <location>
        <begin position="31"/>
        <end position="40"/>
    </location>
</feature>
<dbReference type="PANTHER" id="PTHR23163:SF0">
    <property type="entry name" value="E3 UBIQUITIN-PROTEIN LIGASE BRE1"/>
    <property type="match status" value="1"/>
</dbReference>
<evidence type="ECO:0000256" key="4">
    <source>
        <dbReference type="ARBA" id="ARBA00005555"/>
    </source>
</evidence>
<comment type="pathway">
    <text evidence="3 15">Protein modification; protein ubiquitination.</text>
</comment>
<evidence type="ECO:0000256" key="1">
    <source>
        <dbReference type="ARBA" id="ARBA00000900"/>
    </source>
</evidence>
<accession>A0AAD6BYC8</accession>
<feature type="region of interest" description="Disordered" evidence="17">
    <location>
        <begin position="238"/>
        <end position="278"/>
    </location>
</feature>
<gene>
    <name evidence="19" type="ORF">N7458_009888</name>
</gene>
<feature type="domain" description="RING-type" evidence="18">
    <location>
        <begin position="675"/>
        <end position="714"/>
    </location>
</feature>
<dbReference type="InterPro" id="IPR058643">
    <property type="entry name" value="BRE1-like_CC"/>
</dbReference>
<protein>
    <recommendedName>
        <fullName evidence="15">E3 ubiquitin protein ligase</fullName>
        <ecNumber evidence="15">2.3.2.27</ecNumber>
    </recommendedName>
</protein>
<dbReference type="GO" id="GO:0061630">
    <property type="term" value="F:ubiquitin protein ligase activity"/>
    <property type="evidence" value="ECO:0007669"/>
    <property type="project" value="UniProtKB-EC"/>
</dbReference>
<feature type="coiled-coil region" evidence="16">
    <location>
        <begin position="180"/>
        <end position="231"/>
    </location>
</feature>
<evidence type="ECO:0000256" key="2">
    <source>
        <dbReference type="ARBA" id="ARBA00004123"/>
    </source>
</evidence>
<feature type="coiled-coil region" evidence="16">
    <location>
        <begin position="623"/>
        <end position="657"/>
    </location>
</feature>
<comment type="catalytic activity">
    <reaction evidence="1 15">
        <text>S-ubiquitinyl-[E2 ubiquitin-conjugating enzyme]-L-cysteine + [acceptor protein]-L-lysine = [E2 ubiquitin-conjugating enzyme]-L-cysteine + N(6)-ubiquitinyl-[acceptor protein]-L-lysine.</text>
        <dbReference type="EC" id="2.3.2.27"/>
    </reaction>
</comment>
<evidence type="ECO:0000256" key="12">
    <source>
        <dbReference type="ARBA" id="ARBA00023242"/>
    </source>
</evidence>
<dbReference type="RefSeq" id="XP_056762119.1">
    <property type="nucleotide sequence ID" value="XM_056913270.1"/>
</dbReference>
<dbReference type="InterPro" id="IPR017907">
    <property type="entry name" value="Znf_RING_CS"/>
</dbReference>
<dbReference type="SMART" id="SM00184">
    <property type="entry name" value="RING"/>
    <property type="match status" value="1"/>
</dbReference>
<evidence type="ECO:0000256" key="3">
    <source>
        <dbReference type="ARBA" id="ARBA00004906"/>
    </source>
</evidence>
<evidence type="ECO:0000256" key="16">
    <source>
        <dbReference type="SAM" id="Coils"/>
    </source>
</evidence>
<keyword evidence="9 15" id="KW-0862">Zinc</keyword>
<keyword evidence="5 15" id="KW-0808">Transferase</keyword>
<evidence type="ECO:0000256" key="15">
    <source>
        <dbReference type="RuleBase" id="RU365038"/>
    </source>
</evidence>
<keyword evidence="8 15" id="KW-0833">Ubl conjugation pathway</keyword>
<dbReference type="GO" id="GO:0008270">
    <property type="term" value="F:zinc ion binding"/>
    <property type="evidence" value="ECO:0007669"/>
    <property type="project" value="UniProtKB-KW"/>
</dbReference>
<dbReference type="Pfam" id="PF26095">
    <property type="entry name" value="CC_Bre1"/>
    <property type="match status" value="1"/>
</dbReference>
<dbReference type="Gene3D" id="3.30.40.10">
    <property type="entry name" value="Zinc/RING finger domain, C3HC4 (zinc finger)"/>
    <property type="match status" value="1"/>
</dbReference>
<evidence type="ECO:0000313" key="19">
    <source>
        <dbReference type="EMBL" id="KAJ5438890.1"/>
    </source>
</evidence>
<evidence type="ECO:0000256" key="14">
    <source>
        <dbReference type="PROSITE-ProRule" id="PRU00175"/>
    </source>
</evidence>
<dbReference type="Pfam" id="PF08647">
    <property type="entry name" value="BRE1"/>
    <property type="match status" value="1"/>
</dbReference>
<evidence type="ECO:0000256" key="7">
    <source>
        <dbReference type="ARBA" id="ARBA00022771"/>
    </source>
</evidence>